<name>G7DS16_MIXOS</name>
<proteinExistence type="predicted"/>
<sequence length="379" mass="41774">MAKSPTAEGDLAYTDGPPSPRRESESKSVEINKKYQKVNITSIMADIPVSFPCADFGADALLQLLPAGLPPLTPPRAILQRQSSTDSVRGIMTDERVFDLQLQSYFAALSPSKQGRTTVTRSDVGDIVSLLSGQDDDMRDIKFRSWAFRNFKLSANDSRLVSTSNGLPIACVEQYYSICAAAHGKCMHGGRDKTHKAVTAKWAFIPKDIVARFVATCPLCRMKRPSMHDDSAMPTDFDAHRFKPESGPLEQSNSDGEENDCMIISPPPKSRCQSVDEQAPILWTPQREDPLALPTELLTPLAMLARADAEPDAVKHGSREHASGLFKSCQELFSPIACDGTFTFESTLDLAFDEQYWPGLHAEPNATLCERFALDWMLA</sequence>
<reference evidence="2 3" key="1">
    <citation type="journal article" date="2011" name="J. Gen. Appl. Microbiol.">
        <title>Draft genome sequencing of the enigmatic basidiomycete Mixia osmundae.</title>
        <authorList>
            <person name="Nishida H."/>
            <person name="Nagatsuka Y."/>
            <person name="Sugiyama J."/>
        </authorList>
    </citation>
    <scope>NUCLEOTIDE SEQUENCE [LARGE SCALE GENOMIC DNA]</scope>
    <source>
        <strain evidence="3">CBS 9802 / IAM 14324 / JCM 22182 / KY 12970</strain>
    </source>
</reference>
<protein>
    <recommendedName>
        <fullName evidence="4">Integrase zinc-binding domain-containing protein</fullName>
    </recommendedName>
</protein>
<feature type="region of interest" description="Disordered" evidence="1">
    <location>
        <begin position="1"/>
        <end position="29"/>
    </location>
</feature>
<dbReference type="HOGENOM" id="CLU_733808_0_0_1"/>
<feature type="region of interest" description="Disordered" evidence="1">
    <location>
        <begin position="228"/>
        <end position="258"/>
    </location>
</feature>
<keyword evidence="3" id="KW-1185">Reference proteome</keyword>
<reference evidence="2 3" key="2">
    <citation type="journal article" date="2012" name="Open Biol.">
        <title>Characteristics of nucleosomes and linker DNA regions on the genome of the basidiomycete Mixia osmundae revealed by mono- and dinucleosome mapping.</title>
        <authorList>
            <person name="Nishida H."/>
            <person name="Kondo S."/>
            <person name="Matsumoto T."/>
            <person name="Suzuki Y."/>
            <person name="Yoshikawa H."/>
            <person name="Taylor T.D."/>
            <person name="Sugiyama J."/>
        </authorList>
    </citation>
    <scope>NUCLEOTIDE SEQUENCE [LARGE SCALE GENOMIC DNA]</scope>
    <source>
        <strain evidence="3">CBS 9802 / IAM 14324 / JCM 22182 / KY 12970</strain>
    </source>
</reference>
<dbReference type="EMBL" id="BABT02000003">
    <property type="protein sequence ID" value="GAA93376.1"/>
    <property type="molecule type" value="Genomic_DNA"/>
</dbReference>
<feature type="compositionally biased region" description="Basic and acidic residues" evidence="1">
    <location>
        <begin position="228"/>
        <end position="244"/>
    </location>
</feature>
<dbReference type="RefSeq" id="XP_014565564.1">
    <property type="nucleotide sequence ID" value="XM_014710078.1"/>
</dbReference>
<dbReference type="Proteomes" id="UP000009131">
    <property type="component" value="Unassembled WGS sequence"/>
</dbReference>
<evidence type="ECO:0000313" key="3">
    <source>
        <dbReference type="Proteomes" id="UP000009131"/>
    </source>
</evidence>
<feature type="compositionally biased region" description="Basic and acidic residues" evidence="1">
    <location>
        <begin position="20"/>
        <end position="29"/>
    </location>
</feature>
<organism evidence="2 3">
    <name type="scientific">Mixia osmundae (strain CBS 9802 / IAM 14324 / JCM 22182 / KY 12970)</name>
    <dbReference type="NCBI Taxonomy" id="764103"/>
    <lineage>
        <taxon>Eukaryota</taxon>
        <taxon>Fungi</taxon>
        <taxon>Dikarya</taxon>
        <taxon>Basidiomycota</taxon>
        <taxon>Pucciniomycotina</taxon>
        <taxon>Mixiomycetes</taxon>
        <taxon>Mixiales</taxon>
        <taxon>Mixiaceae</taxon>
        <taxon>Mixia</taxon>
    </lineage>
</organism>
<dbReference type="STRING" id="764103.G7DS16"/>
<dbReference type="OrthoDB" id="2499658at2759"/>
<comment type="caution">
    <text evidence="2">The sequence shown here is derived from an EMBL/GenBank/DDBJ whole genome shotgun (WGS) entry which is preliminary data.</text>
</comment>
<evidence type="ECO:0000313" key="2">
    <source>
        <dbReference type="EMBL" id="GAA93376.1"/>
    </source>
</evidence>
<dbReference type="AlphaFoldDB" id="G7DS16"/>
<dbReference type="InParanoid" id="G7DS16"/>
<evidence type="ECO:0008006" key="4">
    <source>
        <dbReference type="Google" id="ProtNLM"/>
    </source>
</evidence>
<evidence type="ECO:0000256" key="1">
    <source>
        <dbReference type="SAM" id="MobiDB-lite"/>
    </source>
</evidence>
<gene>
    <name evidence="2" type="primary">Mo00016</name>
    <name evidence="2" type="ORF">E5Q_00016</name>
</gene>
<dbReference type="eggNOG" id="ENOG502S4YJ">
    <property type="taxonomic scope" value="Eukaryota"/>
</dbReference>
<accession>G7DS16</accession>